<dbReference type="EMBL" id="CM037626">
    <property type="protein sequence ID" value="KAH8011858.1"/>
    <property type="molecule type" value="Genomic_DNA"/>
</dbReference>
<name>A0ACB8FYX9_9SAUR</name>
<sequence length="100" mass="10661">MALALAGPPRELRLLLTRISEAEMELYYQLLQAAALAEALAAGESRSPQRFRPGSGSCNAASGCRGPEGRLPEAIPLSQLLEGDLTQGSRFSDSEFNNTP</sequence>
<reference evidence="1" key="1">
    <citation type="submission" date="2021-08" db="EMBL/GenBank/DDBJ databases">
        <title>The first chromosome-level gecko genome reveals the dynamic sex chromosomes of Neotropical dwarf geckos (Sphaerodactylidae: Sphaerodactylus).</title>
        <authorList>
            <person name="Pinto B.J."/>
            <person name="Keating S.E."/>
            <person name="Gamble T."/>
        </authorList>
    </citation>
    <scope>NUCLEOTIDE SEQUENCE</scope>
    <source>
        <strain evidence="1">TG3544</strain>
    </source>
</reference>
<evidence type="ECO:0000313" key="1">
    <source>
        <dbReference type="EMBL" id="KAH8011858.1"/>
    </source>
</evidence>
<accession>A0ACB8FYX9</accession>
<keyword evidence="2" id="KW-1185">Reference proteome</keyword>
<protein>
    <submittedName>
        <fullName evidence="1">Uncharacterized protein</fullName>
    </submittedName>
</protein>
<comment type="caution">
    <text evidence="1">The sequence shown here is derived from an EMBL/GenBank/DDBJ whole genome shotgun (WGS) entry which is preliminary data.</text>
</comment>
<proteinExistence type="predicted"/>
<dbReference type="Proteomes" id="UP000827872">
    <property type="component" value="Linkage Group LG13"/>
</dbReference>
<gene>
    <name evidence="1" type="ORF">K3G42_011499</name>
</gene>
<organism evidence="1 2">
    <name type="scientific">Sphaerodactylus townsendi</name>
    <dbReference type="NCBI Taxonomy" id="933632"/>
    <lineage>
        <taxon>Eukaryota</taxon>
        <taxon>Metazoa</taxon>
        <taxon>Chordata</taxon>
        <taxon>Craniata</taxon>
        <taxon>Vertebrata</taxon>
        <taxon>Euteleostomi</taxon>
        <taxon>Lepidosauria</taxon>
        <taxon>Squamata</taxon>
        <taxon>Bifurcata</taxon>
        <taxon>Gekkota</taxon>
        <taxon>Sphaerodactylidae</taxon>
        <taxon>Sphaerodactylus</taxon>
    </lineage>
</organism>
<evidence type="ECO:0000313" key="2">
    <source>
        <dbReference type="Proteomes" id="UP000827872"/>
    </source>
</evidence>